<keyword evidence="6" id="KW-0802">TPR repeat</keyword>
<dbReference type="GO" id="GO:0000155">
    <property type="term" value="F:phosphorelay sensor kinase activity"/>
    <property type="evidence" value="ECO:0007669"/>
    <property type="project" value="InterPro"/>
</dbReference>
<dbReference type="CDD" id="cd17546">
    <property type="entry name" value="REC_hyHK_CKI1_RcsC-like"/>
    <property type="match status" value="1"/>
</dbReference>
<feature type="domain" description="Response regulatory" evidence="10">
    <location>
        <begin position="617"/>
        <end position="731"/>
    </location>
</feature>
<dbReference type="SUPFAM" id="SSF55874">
    <property type="entry name" value="ATPase domain of HSP90 chaperone/DNA topoisomerase II/histidine kinase"/>
    <property type="match status" value="1"/>
</dbReference>
<feature type="domain" description="Histidine kinase" evidence="9">
    <location>
        <begin position="374"/>
        <end position="595"/>
    </location>
</feature>
<keyword evidence="8" id="KW-0732">Signal</keyword>
<evidence type="ECO:0000256" key="4">
    <source>
        <dbReference type="ARBA" id="ARBA00023012"/>
    </source>
</evidence>
<evidence type="ECO:0000313" key="12">
    <source>
        <dbReference type="Proteomes" id="UP000182124"/>
    </source>
</evidence>
<reference evidence="11 12" key="1">
    <citation type="submission" date="2016-10" db="EMBL/GenBank/DDBJ databases">
        <authorList>
            <person name="de Groot N.N."/>
        </authorList>
    </citation>
    <scope>NUCLEOTIDE SEQUENCE [LARGE SCALE GENOMIC DNA]</scope>
    <source>
        <strain evidence="11 12">CGMCC 1.3801</strain>
    </source>
</reference>
<evidence type="ECO:0000259" key="9">
    <source>
        <dbReference type="PROSITE" id="PS50109"/>
    </source>
</evidence>
<evidence type="ECO:0000256" key="1">
    <source>
        <dbReference type="ARBA" id="ARBA00000085"/>
    </source>
</evidence>
<dbReference type="InterPro" id="IPR004358">
    <property type="entry name" value="Sig_transdc_His_kin-like_C"/>
</dbReference>
<dbReference type="SMART" id="SM00388">
    <property type="entry name" value="HisKA"/>
    <property type="match status" value="1"/>
</dbReference>
<evidence type="ECO:0000256" key="8">
    <source>
        <dbReference type="SAM" id="SignalP"/>
    </source>
</evidence>
<dbReference type="InterPro" id="IPR003661">
    <property type="entry name" value="HisK_dim/P_dom"/>
</dbReference>
<dbReference type="EC" id="2.7.13.3" evidence="2"/>
<dbReference type="eggNOG" id="COG2205">
    <property type="taxonomic scope" value="Bacteria"/>
</dbReference>
<dbReference type="InterPro" id="IPR036097">
    <property type="entry name" value="HisK_dim/P_sf"/>
</dbReference>
<dbReference type="PRINTS" id="PR00344">
    <property type="entry name" value="BCTRLSENSOR"/>
</dbReference>
<dbReference type="SMART" id="SM00448">
    <property type="entry name" value="REC"/>
    <property type="match status" value="1"/>
</dbReference>
<dbReference type="AlphaFoldDB" id="A0A1G4VRV8"/>
<dbReference type="PANTHER" id="PTHR45339:SF1">
    <property type="entry name" value="HYBRID SIGNAL TRANSDUCTION HISTIDINE KINASE J"/>
    <property type="match status" value="1"/>
</dbReference>
<dbReference type="SUPFAM" id="SSF47384">
    <property type="entry name" value="Homodimeric domain of signal transducing histidine kinase"/>
    <property type="match status" value="1"/>
</dbReference>
<evidence type="ECO:0000256" key="3">
    <source>
        <dbReference type="ARBA" id="ARBA00022553"/>
    </source>
</evidence>
<protein>
    <recommendedName>
        <fullName evidence="2">histidine kinase</fullName>
        <ecNumber evidence="2">2.7.13.3</ecNumber>
    </recommendedName>
</protein>
<dbReference type="SMART" id="SM00387">
    <property type="entry name" value="HATPase_c"/>
    <property type="match status" value="1"/>
</dbReference>
<accession>A0A1G4VRV8</accession>
<dbReference type="PROSITE" id="PS50005">
    <property type="entry name" value="TPR"/>
    <property type="match status" value="1"/>
</dbReference>
<dbReference type="FunFam" id="3.30.565.10:FF:000010">
    <property type="entry name" value="Sensor histidine kinase RcsC"/>
    <property type="match status" value="1"/>
</dbReference>
<dbReference type="PANTHER" id="PTHR45339">
    <property type="entry name" value="HYBRID SIGNAL TRANSDUCTION HISTIDINE KINASE J"/>
    <property type="match status" value="1"/>
</dbReference>
<keyword evidence="3 5" id="KW-0597">Phosphoprotein</keyword>
<dbReference type="eggNOG" id="COG0745">
    <property type="taxonomic scope" value="Bacteria"/>
</dbReference>
<dbReference type="SUPFAM" id="SSF52172">
    <property type="entry name" value="CheY-like"/>
    <property type="match status" value="1"/>
</dbReference>
<gene>
    <name evidence="11" type="ORF">SAMN02927925_01550</name>
</gene>
<keyword evidence="11" id="KW-0418">Kinase</keyword>
<feature type="coiled-coil region" evidence="7">
    <location>
        <begin position="340"/>
        <end position="367"/>
    </location>
</feature>
<dbReference type="Pfam" id="PF00072">
    <property type="entry name" value="Response_reg"/>
    <property type="match status" value="1"/>
</dbReference>
<dbReference type="InterPro" id="IPR019734">
    <property type="entry name" value="TPR_rpt"/>
</dbReference>
<dbReference type="PROSITE" id="PS50109">
    <property type="entry name" value="HIS_KIN"/>
    <property type="match status" value="1"/>
</dbReference>
<evidence type="ECO:0000256" key="7">
    <source>
        <dbReference type="SAM" id="Coils"/>
    </source>
</evidence>
<keyword evidence="4" id="KW-0902">Two-component regulatory system</keyword>
<dbReference type="EMBL" id="FMTY01000003">
    <property type="protein sequence ID" value="SCX10365.1"/>
    <property type="molecule type" value="Genomic_DNA"/>
</dbReference>
<dbReference type="CDD" id="cd16922">
    <property type="entry name" value="HATPase_EvgS-ArcB-TorS-like"/>
    <property type="match status" value="1"/>
</dbReference>
<evidence type="ECO:0000256" key="2">
    <source>
        <dbReference type="ARBA" id="ARBA00012438"/>
    </source>
</evidence>
<dbReference type="STRING" id="329186.SAMN02927925_01550"/>
<dbReference type="Gene3D" id="1.10.287.130">
    <property type="match status" value="1"/>
</dbReference>
<dbReference type="Pfam" id="PF00512">
    <property type="entry name" value="HisKA"/>
    <property type="match status" value="1"/>
</dbReference>
<sequence>MRISSINMKYLYILLFLSSATFNCFSQEKNATVKVDSVSYYLEVSNFHKSSFDYDKALLYARKAKEYATKNELKRELADSHLSIGSIYHELSRFDEAVENYIRSTTIYNNLNPSLNSAFCYYSLGLSYLEKNNLSLAENYFNKAASEYKTINIPDAADLINLQKGIISKQKGDIPNAKKQFNAIINKNSTGSIFEAKAEAYFQLAEIETDKNPKAAIKNLEKAYAISKESSNTNQKLRILKRLSELYDTTKSTNLSHHYLKEFLTIRDSLFNIRTKTVDVPAYEKYIATEQLKTIDKINRENKAQEKSIKFSKLISILSIALISILSLLSLSLYKNNIIRTKTNQLLKDKNQELEVEKERAERASKARAEFLSTVSHELRTPLNAINGITHILIEDNPKPSQMNYLNSLKFSGNYLLTFINDILEINRVESDVVEVEKIDFDLRDLLENILGSFAEIANKNKTVYHLELDEKIPTTLIGDPTKLSQIFINLINNAIKFTKNGNVWVAASVKREKPNSVKIHFEVRDTGIGIPKDRIETIFDSFTQGSVEINRKYGGTGLGLAIVKRLVYLLGGKIKLDSEENKGSRFYFDLSFKASDKKLEKKTGPLYDDKWLLGKNVLLVEDNKINQMITQKMLERKKMKCHIIENGEDAVEHMRNNTYDLVLMDVHLPGINGTIATEQIRKFDPETPIVALTAISLDENKEMLLSFGMNEVITKPFNPEKFYEVIATTINQRINTE</sequence>
<feature type="modified residue" description="4-aspartylphosphate" evidence="5">
    <location>
        <position position="666"/>
    </location>
</feature>
<evidence type="ECO:0000256" key="5">
    <source>
        <dbReference type="PROSITE-ProRule" id="PRU00169"/>
    </source>
</evidence>
<keyword evidence="11" id="KW-0808">Transferase</keyword>
<dbReference type="InterPro" id="IPR011990">
    <property type="entry name" value="TPR-like_helical_dom_sf"/>
</dbReference>
<dbReference type="Pfam" id="PF02518">
    <property type="entry name" value="HATPase_c"/>
    <property type="match status" value="1"/>
</dbReference>
<dbReference type="PROSITE" id="PS50110">
    <property type="entry name" value="RESPONSE_REGULATORY"/>
    <property type="match status" value="1"/>
</dbReference>
<dbReference type="InterPro" id="IPR001789">
    <property type="entry name" value="Sig_transdc_resp-reg_receiver"/>
</dbReference>
<dbReference type="CDD" id="cd00082">
    <property type="entry name" value="HisKA"/>
    <property type="match status" value="1"/>
</dbReference>
<evidence type="ECO:0000256" key="6">
    <source>
        <dbReference type="PROSITE-ProRule" id="PRU00339"/>
    </source>
</evidence>
<dbReference type="Gene3D" id="3.40.50.2300">
    <property type="match status" value="1"/>
</dbReference>
<dbReference type="Pfam" id="PF13424">
    <property type="entry name" value="TPR_12"/>
    <property type="match status" value="1"/>
</dbReference>
<dbReference type="InterPro" id="IPR036890">
    <property type="entry name" value="HATPase_C_sf"/>
</dbReference>
<evidence type="ECO:0000259" key="10">
    <source>
        <dbReference type="PROSITE" id="PS50110"/>
    </source>
</evidence>
<feature type="signal peptide" evidence="8">
    <location>
        <begin position="1"/>
        <end position="26"/>
    </location>
</feature>
<feature type="chain" id="PRO_5010201319" description="histidine kinase" evidence="8">
    <location>
        <begin position="27"/>
        <end position="738"/>
    </location>
</feature>
<dbReference type="Gene3D" id="1.25.40.10">
    <property type="entry name" value="Tetratricopeptide repeat domain"/>
    <property type="match status" value="1"/>
</dbReference>
<dbReference type="SUPFAM" id="SSF48452">
    <property type="entry name" value="TPR-like"/>
    <property type="match status" value="2"/>
</dbReference>
<organism evidence="11 12">
    <name type="scientific">Flavobacterium saliperosum</name>
    <dbReference type="NCBI Taxonomy" id="329186"/>
    <lineage>
        <taxon>Bacteria</taxon>
        <taxon>Pseudomonadati</taxon>
        <taxon>Bacteroidota</taxon>
        <taxon>Flavobacteriia</taxon>
        <taxon>Flavobacteriales</taxon>
        <taxon>Flavobacteriaceae</taxon>
        <taxon>Flavobacterium</taxon>
    </lineage>
</organism>
<name>A0A1G4VRV8_9FLAO</name>
<comment type="catalytic activity">
    <reaction evidence="1">
        <text>ATP + protein L-histidine = ADP + protein N-phospho-L-histidine.</text>
        <dbReference type="EC" id="2.7.13.3"/>
    </reaction>
</comment>
<dbReference type="Proteomes" id="UP000182124">
    <property type="component" value="Unassembled WGS sequence"/>
</dbReference>
<evidence type="ECO:0000313" key="11">
    <source>
        <dbReference type="EMBL" id="SCX10365.1"/>
    </source>
</evidence>
<dbReference type="InterPro" id="IPR003594">
    <property type="entry name" value="HATPase_dom"/>
</dbReference>
<feature type="repeat" description="TPR" evidence="6">
    <location>
        <begin position="78"/>
        <end position="111"/>
    </location>
</feature>
<keyword evidence="7" id="KW-0175">Coiled coil</keyword>
<dbReference type="InterPro" id="IPR011006">
    <property type="entry name" value="CheY-like_superfamily"/>
</dbReference>
<dbReference type="SMART" id="SM00028">
    <property type="entry name" value="TPR"/>
    <property type="match status" value="4"/>
</dbReference>
<dbReference type="Gene3D" id="3.30.565.10">
    <property type="entry name" value="Histidine kinase-like ATPase, C-terminal domain"/>
    <property type="match status" value="1"/>
</dbReference>
<dbReference type="InterPro" id="IPR005467">
    <property type="entry name" value="His_kinase_dom"/>
</dbReference>
<proteinExistence type="predicted"/>